<organism evidence="1 2">
    <name type="scientific">Bacteroides fluxus YIT 12057</name>
    <dbReference type="NCBI Taxonomy" id="763034"/>
    <lineage>
        <taxon>Bacteria</taxon>
        <taxon>Pseudomonadati</taxon>
        <taxon>Bacteroidota</taxon>
        <taxon>Bacteroidia</taxon>
        <taxon>Bacteroidales</taxon>
        <taxon>Bacteroidaceae</taxon>
        <taxon>Bacteroides</taxon>
    </lineage>
</organism>
<dbReference type="HOGENOM" id="CLU_3004447_0_0_10"/>
<accession>F3PWG6</accession>
<dbReference type="AlphaFoldDB" id="F3PWG6"/>
<sequence length="56" mass="6793">MYMIYGYLYPNPRFSNKAICNVIQMNNFRPIEMKEKLMVQWFQSSPLRCSTSPLRR</sequence>
<evidence type="ECO:0000313" key="1">
    <source>
        <dbReference type="EMBL" id="EGF52515.1"/>
    </source>
</evidence>
<dbReference type="EMBL" id="AFBN01000095">
    <property type="protein sequence ID" value="EGF52515.1"/>
    <property type="molecule type" value="Genomic_DNA"/>
</dbReference>
<reference evidence="1 2" key="1">
    <citation type="submission" date="2011-02" db="EMBL/GenBank/DDBJ databases">
        <authorList>
            <person name="Weinstock G."/>
            <person name="Sodergren E."/>
            <person name="Clifton S."/>
            <person name="Fulton L."/>
            <person name="Fulton B."/>
            <person name="Courtney L."/>
            <person name="Fronick C."/>
            <person name="Harrison M."/>
            <person name="Strong C."/>
            <person name="Farmer C."/>
            <person name="Delahaunty K."/>
            <person name="Markovic C."/>
            <person name="Hall O."/>
            <person name="Minx P."/>
            <person name="Tomlinson C."/>
            <person name="Mitreva M."/>
            <person name="Hou S."/>
            <person name="Chen J."/>
            <person name="Wollam A."/>
            <person name="Pepin K.H."/>
            <person name="Johnson M."/>
            <person name="Bhonagiri V."/>
            <person name="Zhang X."/>
            <person name="Suruliraj S."/>
            <person name="Warren W."/>
            <person name="Chinwalla A."/>
            <person name="Mardis E.R."/>
            <person name="Wilson R.K."/>
        </authorList>
    </citation>
    <scope>NUCLEOTIDE SEQUENCE [LARGE SCALE GENOMIC DNA]</scope>
    <source>
        <strain evidence="1 2">YIT 12057</strain>
    </source>
</reference>
<evidence type="ECO:0000313" key="2">
    <source>
        <dbReference type="Proteomes" id="UP000003416"/>
    </source>
</evidence>
<protein>
    <submittedName>
        <fullName evidence="1">Uncharacterized protein</fullName>
    </submittedName>
</protein>
<gene>
    <name evidence="1" type="ORF">HMPREF9446_03104</name>
</gene>
<comment type="caution">
    <text evidence="1">The sequence shown here is derived from an EMBL/GenBank/DDBJ whole genome shotgun (WGS) entry which is preliminary data.</text>
</comment>
<dbReference type="Proteomes" id="UP000003416">
    <property type="component" value="Unassembled WGS sequence"/>
</dbReference>
<proteinExistence type="predicted"/>
<keyword evidence="2" id="KW-1185">Reference proteome</keyword>
<name>F3PWG6_9BACE</name>